<dbReference type="AlphaFoldDB" id="A0A4R3RIE8"/>
<evidence type="ECO:0000313" key="3">
    <source>
        <dbReference type="Proteomes" id="UP000295507"/>
    </source>
</evidence>
<gene>
    <name evidence="2" type="ORF">EV129_11660</name>
</gene>
<organism evidence="2 3">
    <name type="scientific">Rhizobium azibense</name>
    <dbReference type="NCBI Taxonomy" id="1136135"/>
    <lineage>
        <taxon>Bacteria</taxon>
        <taxon>Pseudomonadati</taxon>
        <taxon>Pseudomonadota</taxon>
        <taxon>Alphaproteobacteria</taxon>
        <taxon>Hyphomicrobiales</taxon>
        <taxon>Rhizobiaceae</taxon>
        <taxon>Rhizobium/Agrobacterium group</taxon>
        <taxon>Rhizobium</taxon>
    </lineage>
</organism>
<protein>
    <submittedName>
        <fullName evidence="2">Uncharacterized protein</fullName>
    </submittedName>
</protein>
<name>A0A4R3RIE8_9HYPH</name>
<dbReference type="Proteomes" id="UP000295507">
    <property type="component" value="Unassembled WGS sequence"/>
</dbReference>
<accession>A0A4R3RIE8</accession>
<comment type="caution">
    <text evidence="2">The sequence shown here is derived from an EMBL/GenBank/DDBJ whole genome shotgun (WGS) entry which is preliminary data.</text>
</comment>
<evidence type="ECO:0000256" key="1">
    <source>
        <dbReference type="SAM" id="MobiDB-lite"/>
    </source>
</evidence>
<sequence>MLRCNIFKPYVLLQTARNFNDLTGHIIHADGDRIEACRVEIRRGNSSALGGSLSRDRGVLSIQIPSIFQGLRPGEPHSVDLTSQGSLATFVVLVLIKDGLHEMVTGRDHTNGQPVVTGHLGDDGSGQSSFSRSRRPMLSVRDARPITSPGCGSATELPGNFKAMNCAHGKSAAVTTIEGNDCQHMLPRQSRRLTSFPFPPASTFCNVASRRKTGELNV</sequence>
<dbReference type="EMBL" id="SMBK01000016">
    <property type="protein sequence ID" value="TCU33302.1"/>
    <property type="molecule type" value="Genomic_DNA"/>
</dbReference>
<reference evidence="2 3" key="1">
    <citation type="submission" date="2019-03" db="EMBL/GenBank/DDBJ databases">
        <title>Genomic Encyclopedia of Type Strains, Phase IV (KMG-V): Genome sequencing to study the core and pangenomes of soil and plant-associated prokaryotes.</title>
        <authorList>
            <person name="Whitman W."/>
        </authorList>
    </citation>
    <scope>NUCLEOTIDE SEQUENCE [LARGE SCALE GENOMIC DNA]</scope>
    <source>
        <strain evidence="2 3">IE4868</strain>
    </source>
</reference>
<evidence type="ECO:0000313" key="2">
    <source>
        <dbReference type="EMBL" id="TCU33302.1"/>
    </source>
</evidence>
<proteinExistence type="predicted"/>
<feature type="region of interest" description="Disordered" evidence="1">
    <location>
        <begin position="108"/>
        <end position="135"/>
    </location>
</feature>